<dbReference type="InterPro" id="IPR009057">
    <property type="entry name" value="Homeodomain-like_sf"/>
</dbReference>
<dbReference type="PANTHER" id="PTHR30055:SF200">
    <property type="entry name" value="HTH-TYPE TRANSCRIPTIONAL REPRESSOR BDCR"/>
    <property type="match status" value="1"/>
</dbReference>
<dbReference type="InterPro" id="IPR036271">
    <property type="entry name" value="Tet_transcr_reg_TetR-rel_C_sf"/>
</dbReference>
<comment type="caution">
    <text evidence="4">The sequence shown here is derived from an EMBL/GenBank/DDBJ whole genome shotgun (WGS) entry which is preliminary data.</text>
</comment>
<gene>
    <name evidence="4" type="ORF">I8D64_07820</name>
</gene>
<accession>A0ABS1B9K4</accession>
<keyword evidence="5" id="KW-1185">Reference proteome</keyword>
<feature type="DNA-binding region" description="H-T-H motif" evidence="2">
    <location>
        <begin position="40"/>
        <end position="59"/>
    </location>
</feature>
<dbReference type="PANTHER" id="PTHR30055">
    <property type="entry name" value="HTH-TYPE TRANSCRIPTIONAL REGULATOR RUTR"/>
    <property type="match status" value="1"/>
</dbReference>
<dbReference type="SUPFAM" id="SSF48498">
    <property type="entry name" value="Tetracyclin repressor-like, C-terminal domain"/>
    <property type="match status" value="1"/>
</dbReference>
<protein>
    <submittedName>
        <fullName evidence="4">TetR/AcrR family transcriptional regulator</fullName>
    </submittedName>
</protein>
<dbReference type="InterPro" id="IPR050109">
    <property type="entry name" value="HTH-type_TetR-like_transc_reg"/>
</dbReference>
<evidence type="ECO:0000313" key="4">
    <source>
        <dbReference type="EMBL" id="MBK0331308.1"/>
    </source>
</evidence>
<dbReference type="Gene3D" id="1.10.357.10">
    <property type="entry name" value="Tetracycline Repressor, domain 2"/>
    <property type="match status" value="1"/>
</dbReference>
<dbReference type="Pfam" id="PF00440">
    <property type="entry name" value="TetR_N"/>
    <property type="match status" value="1"/>
</dbReference>
<dbReference type="SUPFAM" id="SSF46689">
    <property type="entry name" value="Homeodomain-like"/>
    <property type="match status" value="1"/>
</dbReference>
<evidence type="ECO:0000259" key="3">
    <source>
        <dbReference type="PROSITE" id="PS50977"/>
    </source>
</evidence>
<proteinExistence type="predicted"/>
<name>A0ABS1B9K4_9MICO</name>
<dbReference type="PRINTS" id="PR00455">
    <property type="entry name" value="HTHTETR"/>
</dbReference>
<dbReference type="EMBL" id="JAEDAJ010000003">
    <property type="protein sequence ID" value="MBK0331308.1"/>
    <property type="molecule type" value="Genomic_DNA"/>
</dbReference>
<evidence type="ECO:0000256" key="1">
    <source>
        <dbReference type="ARBA" id="ARBA00023125"/>
    </source>
</evidence>
<feature type="domain" description="HTH tetR-type" evidence="3">
    <location>
        <begin position="17"/>
        <end position="77"/>
    </location>
</feature>
<keyword evidence="1 2" id="KW-0238">DNA-binding</keyword>
<reference evidence="4 5" key="1">
    <citation type="submission" date="2020-12" db="EMBL/GenBank/DDBJ databases">
        <title>Brachybacterium sp. MASK1Z-5, whole genome shotgun sequence.</title>
        <authorList>
            <person name="Tuo L."/>
        </authorList>
    </citation>
    <scope>NUCLEOTIDE SEQUENCE [LARGE SCALE GENOMIC DNA]</scope>
    <source>
        <strain evidence="4 5">MASK1Z-5</strain>
    </source>
</reference>
<dbReference type="Proteomes" id="UP000612352">
    <property type="component" value="Unassembled WGS sequence"/>
</dbReference>
<dbReference type="PROSITE" id="PS50977">
    <property type="entry name" value="HTH_TETR_2"/>
    <property type="match status" value="1"/>
</dbReference>
<evidence type="ECO:0000313" key="5">
    <source>
        <dbReference type="Proteomes" id="UP000612352"/>
    </source>
</evidence>
<sequence length="198" mass="21552">MSGTAPPADPDRTSHLTPGAQRILEAAGPLFYENGIHAVGVDTIAEVSGVTKRTLYDRFGSKDALVATYLQLRDEAWRRTLETHVAAASPPRALAVFDAYEDAEQTDRGCAFLNAAGELPPDHPGQVVVRAHKAHVRRRLGELVEESAESPAAGDVAEHLFLLLEGAIAHRGIDGDAHRLRDARRLATKLLTRRWTPE</sequence>
<dbReference type="InterPro" id="IPR001647">
    <property type="entry name" value="HTH_TetR"/>
</dbReference>
<organism evidence="4 5">
    <name type="scientific">Brachybacterium halotolerans</name>
    <dbReference type="NCBI Taxonomy" id="2795215"/>
    <lineage>
        <taxon>Bacteria</taxon>
        <taxon>Bacillati</taxon>
        <taxon>Actinomycetota</taxon>
        <taxon>Actinomycetes</taxon>
        <taxon>Micrococcales</taxon>
        <taxon>Dermabacteraceae</taxon>
        <taxon>Brachybacterium</taxon>
    </lineage>
</organism>
<evidence type="ECO:0000256" key="2">
    <source>
        <dbReference type="PROSITE-ProRule" id="PRU00335"/>
    </source>
</evidence>